<gene>
    <name evidence="1" type="ORF">NCTC8500_04909</name>
</gene>
<name>A0A377DY33_ECOLX</name>
<reference evidence="1 2" key="1">
    <citation type="submission" date="2018-06" db="EMBL/GenBank/DDBJ databases">
        <authorList>
            <consortium name="Pathogen Informatics"/>
            <person name="Doyle S."/>
        </authorList>
    </citation>
    <scope>NUCLEOTIDE SEQUENCE [LARGE SCALE GENOMIC DNA]</scope>
    <source>
        <strain evidence="1 2">NCTC8500</strain>
    </source>
</reference>
<evidence type="ECO:0000313" key="2">
    <source>
        <dbReference type="Proteomes" id="UP000254429"/>
    </source>
</evidence>
<accession>A0A377DY33</accession>
<protein>
    <submittedName>
        <fullName evidence="1">DNA phosphorothioation-dependent restriction protein DptH</fullName>
    </submittedName>
</protein>
<evidence type="ECO:0000313" key="1">
    <source>
        <dbReference type="EMBL" id="STM41034.1"/>
    </source>
</evidence>
<proteinExistence type="predicted"/>
<dbReference type="Proteomes" id="UP000254429">
    <property type="component" value="Unassembled WGS sequence"/>
</dbReference>
<organism evidence="1 2">
    <name type="scientific">Escherichia coli</name>
    <dbReference type="NCBI Taxonomy" id="562"/>
    <lineage>
        <taxon>Bacteria</taxon>
        <taxon>Pseudomonadati</taxon>
        <taxon>Pseudomonadota</taxon>
        <taxon>Gammaproteobacteria</taxon>
        <taxon>Enterobacterales</taxon>
        <taxon>Enterobacteriaceae</taxon>
        <taxon>Escherichia</taxon>
    </lineage>
</organism>
<dbReference type="EMBL" id="UGFG01000001">
    <property type="protein sequence ID" value="STM41034.1"/>
    <property type="molecule type" value="Genomic_DNA"/>
</dbReference>
<sequence>MSVKQYETYLAETFIEWVSSIIQPGERYQFKSPDPDNALKLWKAFDSLANGNKLEIAPEQFLTYVQCNNIQLIPVLHGTTTPAFTENYISHLRDQVFWPQWHFLPRQRC</sequence>
<dbReference type="AlphaFoldDB" id="A0A377DY33"/>